<evidence type="ECO:0000256" key="1">
    <source>
        <dbReference type="ARBA" id="ARBA00010996"/>
    </source>
</evidence>
<dbReference type="Proteomes" id="UP000537862">
    <property type="component" value="Unassembled WGS sequence"/>
</dbReference>
<feature type="binding site" evidence="2">
    <location>
        <position position="143"/>
    </location>
    <ligand>
        <name>Cu cation</name>
        <dbReference type="ChEBI" id="CHEBI:23378"/>
    </ligand>
</feature>
<dbReference type="InterPro" id="IPR003782">
    <property type="entry name" value="SCO1/SenC"/>
</dbReference>
<keyword evidence="3" id="KW-1015">Disulfide bond</keyword>
<feature type="disulfide bond" description="Redox-active" evidence="3">
    <location>
        <begin position="48"/>
        <end position="52"/>
    </location>
</feature>
<comment type="similarity">
    <text evidence="1">Belongs to the SCO1/2 family.</text>
</comment>
<keyword evidence="5" id="KW-1185">Reference proteome</keyword>
<evidence type="ECO:0000313" key="5">
    <source>
        <dbReference type="Proteomes" id="UP000537862"/>
    </source>
</evidence>
<organism evidence="4 5">
    <name type="scientific">Pelistega suis</name>
    <dbReference type="NCBI Taxonomy" id="1631957"/>
    <lineage>
        <taxon>Bacteria</taxon>
        <taxon>Pseudomonadati</taxon>
        <taxon>Pseudomonadota</taxon>
        <taxon>Betaproteobacteria</taxon>
        <taxon>Burkholderiales</taxon>
        <taxon>Alcaligenaceae</taxon>
        <taxon>Pelistega</taxon>
    </lineage>
</organism>
<feature type="binding site" evidence="2">
    <location>
        <position position="52"/>
    </location>
    <ligand>
        <name>Cu cation</name>
        <dbReference type="ChEBI" id="CHEBI:23378"/>
    </ligand>
</feature>
<evidence type="ECO:0000256" key="2">
    <source>
        <dbReference type="PIRSR" id="PIRSR603782-1"/>
    </source>
</evidence>
<accession>A0A849P3H6</accession>
<evidence type="ECO:0000313" key="4">
    <source>
        <dbReference type="EMBL" id="NOL50603.1"/>
    </source>
</evidence>
<sequence>MFLVISMLAGTQVYARQISFDLENIQGKVTQASYPGKYLLLSLGYTSCPDICPTTLYEYAATLEQLEQPDAIVPIFVTIDPVNDTAETLLSYTEYFDKRIVGLTGSMANIKALTDQLGATFGYRLDGKRIDIPEKGTAYTVYHTSLIYLINPEGQLVDVFDYQIGADDLAAALNKVLVKK</sequence>
<dbReference type="GO" id="GO:0046872">
    <property type="term" value="F:metal ion binding"/>
    <property type="evidence" value="ECO:0007669"/>
    <property type="project" value="UniProtKB-KW"/>
</dbReference>
<dbReference type="CDD" id="cd02968">
    <property type="entry name" value="SCO"/>
    <property type="match status" value="1"/>
</dbReference>
<keyword evidence="2" id="KW-0479">Metal-binding</keyword>
<comment type="caution">
    <text evidence="4">The sequence shown here is derived from an EMBL/GenBank/DDBJ whole genome shotgun (WGS) entry which is preliminary data.</text>
</comment>
<proteinExistence type="inferred from homology"/>
<dbReference type="InterPro" id="IPR036249">
    <property type="entry name" value="Thioredoxin-like_sf"/>
</dbReference>
<protein>
    <submittedName>
        <fullName evidence="4">SCO family protein</fullName>
    </submittedName>
</protein>
<dbReference type="Gene3D" id="3.40.30.10">
    <property type="entry name" value="Glutaredoxin"/>
    <property type="match status" value="1"/>
</dbReference>
<dbReference type="Pfam" id="PF02630">
    <property type="entry name" value="SCO1-SenC"/>
    <property type="match status" value="1"/>
</dbReference>
<name>A0A849P3H6_9BURK</name>
<dbReference type="SUPFAM" id="SSF52833">
    <property type="entry name" value="Thioredoxin-like"/>
    <property type="match status" value="1"/>
</dbReference>
<dbReference type="PANTHER" id="PTHR12151:SF25">
    <property type="entry name" value="LINALOOL DEHYDRATASE_ISOMERASE DOMAIN-CONTAINING PROTEIN"/>
    <property type="match status" value="1"/>
</dbReference>
<gene>
    <name evidence="4" type="ORF">HKX39_00235</name>
</gene>
<reference evidence="4 5" key="1">
    <citation type="submission" date="2020-05" db="EMBL/GenBank/DDBJ databases">
        <authorList>
            <person name="Niu N."/>
        </authorList>
    </citation>
    <scope>NUCLEOTIDE SEQUENCE [LARGE SCALE GENOMIC DNA]</scope>
    <source>
        <strain evidence="4 5">3340-03</strain>
    </source>
</reference>
<evidence type="ECO:0000256" key="3">
    <source>
        <dbReference type="PIRSR" id="PIRSR603782-2"/>
    </source>
</evidence>
<dbReference type="EMBL" id="JABGBN010000001">
    <property type="protein sequence ID" value="NOL50603.1"/>
    <property type="molecule type" value="Genomic_DNA"/>
</dbReference>
<dbReference type="PANTHER" id="PTHR12151">
    <property type="entry name" value="ELECTRON TRANSPORT PROTIN SCO1/SENC FAMILY MEMBER"/>
    <property type="match status" value="1"/>
</dbReference>
<dbReference type="AlphaFoldDB" id="A0A849P3H6"/>
<feature type="binding site" evidence="2">
    <location>
        <position position="48"/>
    </location>
    <ligand>
        <name>Cu cation</name>
        <dbReference type="ChEBI" id="CHEBI:23378"/>
    </ligand>
</feature>
<keyword evidence="2" id="KW-0186">Copper</keyword>